<sequence length="402" mass="45049">MRIRRALSLITPRDRPRSIVQSCVLVNPRSGRRSIHAQTAQQRMDLVKDDDRYKCLVCPRHRPIARPRHPLLFPPELLIPIFVGIASDYLYFLFSSETQDDDDIEARLALNPFRAILQVSHQFREIALLKVFPHAFGIHGGQDGTLPNDPWACLRFVLKHVHLLQRGTPEAVEEHVKGGSTFEVPPLLQGYLQIAKLTRAGRSQTSYDGVLSEGAKSRELLASGSKASVMLQPAQAAQAFAVLWCLQVRLSLLSLVPLRLVPLGDDRADLILRVCYGKLYVMAAVQHVSTALAKQLDGKQPLVPIPVPMPPGLNADQVNRFSLVWLVWQFRGCPIVAADKGLMEMTESLLDRSLAISIPDRPLTSKTAPRRRASFSAVQDLQAKPRPPYRPSCRCERRLWVV</sequence>
<dbReference type="OrthoDB" id="2812194at2759"/>
<evidence type="ECO:0000313" key="1">
    <source>
        <dbReference type="EMBL" id="KZT69155.1"/>
    </source>
</evidence>
<gene>
    <name evidence="1" type="ORF">DAEQUDRAFT_279812</name>
</gene>
<dbReference type="AlphaFoldDB" id="A0A165Q8S2"/>
<accession>A0A165Q8S2</accession>
<dbReference type="Proteomes" id="UP000076727">
    <property type="component" value="Unassembled WGS sequence"/>
</dbReference>
<proteinExistence type="predicted"/>
<keyword evidence="2" id="KW-1185">Reference proteome</keyword>
<organism evidence="1 2">
    <name type="scientific">Daedalea quercina L-15889</name>
    <dbReference type="NCBI Taxonomy" id="1314783"/>
    <lineage>
        <taxon>Eukaryota</taxon>
        <taxon>Fungi</taxon>
        <taxon>Dikarya</taxon>
        <taxon>Basidiomycota</taxon>
        <taxon>Agaricomycotina</taxon>
        <taxon>Agaricomycetes</taxon>
        <taxon>Polyporales</taxon>
        <taxon>Fomitopsis</taxon>
    </lineage>
</organism>
<name>A0A165Q8S2_9APHY</name>
<dbReference type="EMBL" id="KV429060">
    <property type="protein sequence ID" value="KZT69155.1"/>
    <property type="molecule type" value="Genomic_DNA"/>
</dbReference>
<reference evidence="1 2" key="1">
    <citation type="journal article" date="2016" name="Mol. Biol. Evol.">
        <title>Comparative Genomics of Early-Diverging Mushroom-Forming Fungi Provides Insights into the Origins of Lignocellulose Decay Capabilities.</title>
        <authorList>
            <person name="Nagy L.G."/>
            <person name="Riley R."/>
            <person name="Tritt A."/>
            <person name="Adam C."/>
            <person name="Daum C."/>
            <person name="Floudas D."/>
            <person name="Sun H."/>
            <person name="Yadav J.S."/>
            <person name="Pangilinan J."/>
            <person name="Larsson K.H."/>
            <person name="Matsuura K."/>
            <person name="Barry K."/>
            <person name="Labutti K."/>
            <person name="Kuo R."/>
            <person name="Ohm R.A."/>
            <person name="Bhattacharya S.S."/>
            <person name="Shirouzu T."/>
            <person name="Yoshinaga Y."/>
            <person name="Martin F.M."/>
            <person name="Grigoriev I.V."/>
            <person name="Hibbett D.S."/>
        </authorList>
    </citation>
    <scope>NUCLEOTIDE SEQUENCE [LARGE SCALE GENOMIC DNA]</scope>
    <source>
        <strain evidence="1 2">L-15889</strain>
    </source>
</reference>
<protein>
    <submittedName>
        <fullName evidence="1">Uncharacterized protein</fullName>
    </submittedName>
</protein>
<evidence type="ECO:0000313" key="2">
    <source>
        <dbReference type="Proteomes" id="UP000076727"/>
    </source>
</evidence>